<dbReference type="EMBL" id="GL769617">
    <property type="protein sequence ID" value="EFZ10360.1"/>
    <property type="molecule type" value="Genomic_DNA"/>
</dbReference>
<dbReference type="AlphaFoldDB" id="E9J9Z3"/>
<feature type="domain" description="ARC105/Med15 mediator subunit central" evidence="1">
    <location>
        <begin position="6"/>
        <end position="36"/>
    </location>
</feature>
<gene>
    <name evidence="2" type="ORF">SINV_06027</name>
</gene>
<feature type="non-terminal residue" evidence="2">
    <location>
        <position position="65"/>
    </location>
</feature>
<dbReference type="HOGENOM" id="CLU_2852496_0_0_1"/>
<evidence type="ECO:0000313" key="2">
    <source>
        <dbReference type="EMBL" id="EFZ10360.1"/>
    </source>
</evidence>
<sequence length="65" mass="7581">MLEEHQIFSPLLEAVSAHFQYLVNNHTLQRTFEPCLVALASFSTVYTSIYIRLWNDVSNCLQYIT</sequence>
<accession>E9J9Z3</accession>
<reference evidence="2" key="1">
    <citation type="journal article" date="2011" name="Proc. Natl. Acad. Sci. U.S.A.">
        <title>The genome of the fire ant Solenopsis invicta.</title>
        <authorList>
            <person name="Wurm Y."/>
            <person name="Wang J."/>
            <person name="Riba-Grognuz O."/>
            <person name="Corona M."/>
            <person name="Nygaard S."/>
            <person name="Hunt B.G."/>
            <person name="Ingram K.K."/>
            <person name="Falquet L."/>
            <person name="Nipitwattanaphon M."/>
            <person name="Gotzek D."/>
            <person name="Dijkstra M.B."/>
            <person name="Oettler J."/>
            <person name="Comtesse F."/>
            <person name="Shih C.J."/>
            <person name="Wu W.J."/>
            <person name="Yang C.C."/>
            <person name="Thomas J."/>
            <person name="Beaudoing E."/>
            <person name="Pradervand S."/>
            <person name="Flegel V."/>
            <person name="Cook E.D."/>
            <person name="Fabbretti R."/>
            <person name="Stockinger H."/>
            <person name="Long L."/>
            <person name="Farmerie W.G."/>
            <person name="Oakey J."/>
            <person name="Boomsma J.J."/>
            <person name="Pamilo P."/>
            <person name="Yi S.V."/>
            <person name="Heinze J."/>
            <person name="Goodisman M.A."/>
            <person name="Farinelli L."/>
            <person name="Harshman K."/>
            <person name="Hulo N."/>
            <person name="Cerutti L."/>
            <person name="Xenarios I."/>
            <person name="Shoemaker D."/>
            <person name="Keller L."/>
        </authorList>
    </citation>
    <scope>NUCLEOTIDE SEQUENCE [LARGE SCALE GENOMIC DNA]</scope>
</reference>
<name>E9J9Z3_SOLIN</name>
<protein>
    <recommendedName>
        <fullName evidence="1">ARC105/Med15 mediator subunit central domain-containing protein</fullName>
    </recommendedName>
</protein>
<evidence type="ECO:0000259" key="1">
    <source>
        <dbReference type="Pfam" id="PF21538"/>
    </source>
</evidence>
<dbReference type="InterPro" id="IPR048385">
    <property type="entry name" value="Med15_central"/>
</dbReference>
<organism>
    <name type="scientific">Solenopsis invicta</name>
    <name type="common">Red imported fire ant</name>
    <name type="synonym">Solenopsis wagneri</name>
    <dbReference type="NCBI Taxonomy" id="13686"/>
    <lineage>
        <taxon>Eukaryota</taxon>
        <taxon>Metazoa</taxon>
        <taxon>Ecdysozoa</taxon>
        <taxon>Arthropoda</taxon>
        <taxon>Hexapoda</taxon>
        <taxon>Insecta</taxon>
        <taxon>Pterygota</taxon>
        <taxon>Neoptera</taxon>
        <taxon>Endopterygota</taxon>
        <taxon>Hymenoptera</taxon>
        <taxon>Apocrita</taxon>
        <taxon>Aculeata</taxon>
        <taxon>Formicoidea</taxon>
        <taxon>Formicidae</taxon>
        <taxon>Myrmicinae</taxon>
        <taxon>Solenopsis</taxon>
    </lineage>
</organism>
<dbReference type="Pfam" id="PF21538">
    <property type="entry name" value="Med15_M"/>
    <property type="match status" value="1"/>
</dbReference>
<proteinExistence type="predicted"/>